<dbReference type="PIRSF" id="PIRSF037511">
    <property type="entry name" value="Transl_init_SUI1_pro"/>
    <property type="match status" value="1"/>
</dbReference>
<dbReference type="InterPro" id="IPR036877">
    <property type="entry name" value="SUI1_dom_sf"/>
</dbReference>
<dbReference type="Gene3D" id="3.30.780.10">
    <property type="entry name" value="SUI1-like domain"/>
    <property type="match status" value="1"/>
</dbReference>
<dbReference type="SUPFAM" id="SSF55159">
    <property type="entry name" value="eIF1-like"/>
    <property type="match status" value="1"/>
</dbReference>
<evidence type="ECO:0000313" key="6">
    <source>
        <dbReference type="Proteomes" id="UP000824108"/>
    </source>
</evidence>
<dbReference type="CDD" id="cd11567">
    <property type="entry name" value="YciH_like"/>
    <property type="match status" value="1"/>
</dbReference>
<evidence type="ECO:0000256" key="3">
    <source>
        <dbReference type="ARBA" id="ARBA00022917"/>
    </source>
</evidence>
<comment type="similarity">
    <text evidence="1">Belongs to the SUI1 family.</text>
</comment>
<sequence>MAKDNKNNDWKDRLNVVYSTNPDFCYETESEEEIPTLPPTLQKLKVQLDRKNRGGKIVTLVTGFVGSDNDLKELGRMLKSKCGVGGSAKDGEIIVQGDFKQKVLELLKKEGYTQTKAVGG</sequence>
<dbReference type="GO" id="GO:0002188">
    <property type="term" value="P:translation reinitiation"/>
    <property type="evidence" value="ECO:0007669"/>
    <property type="project" value="TreeGrafter"/>
</dbReference>
<dbReference type="InterPro" id="IPR001950">
    <property type="entry name" value="SUI1"/>
</dbReference>
<evidence type="ECO:0000256" key="1">
    <source>
        <dbReference type="ARBA" id="ARBA00005422"/>
    </source>
</evidence>
<comment type="caution">
    <text evidence="5">The sequence shown here is derived from an EMBL/GenBank/DDBJ whole genome shotgun (WGS) entry which is preliminary data.</text>
</comment>
<dbReference type="InterPro" id="IPR050318">
    <property type="entry name" value="DENR/SUI1_TIF"/>
</dbReference>
<dbReference type="PANTHER" id="PTHR12789">
    <property type="entry name" value="DENSITY-REGULATED PROTEIN HOMOLOG"/>
    <property type="match status" value="1"/>
</dbReference>
<dbReference type="PROSITE" id="PS50296">
    <property type="entry name" value="SUI1"/>
    <property type="match status" value="1"/>
</dbReference>
<dbReference type="GO" id="GO:0006417">
    <property type="term" value="P:regulation of translation"/>
    <property type="evidence" value="ECO:0007669"/>
    <property type="project" value="UniProtKB-KW"/>
</dbReference>
<dbReference type="Pfam" id="PF01253">
    <property type="entry name" value="SUI1"/>
    <property type="match status" value="1"/>
</dbReference>
<keyword evidence="2" id="KW-0810">Translation regulation</keyword>
<reference evidence="5" key="2">
    <citation type="submission" date="2021-04" db="EMBL/GenBank/DDBJ databases">
        <authorList>
            <person name="Gilroy R."/>
        </authorList>
    </citation>
    <scope>NUCLEOTIDE SEQUENCE</scope>
    <source>
        <strain evidence="5">CHK118-2852</strain>
    </source>
</reference>
<keyword evidence="3" id="KW-0648">Protein biosynthesis</keyword>
<dbReference type="PANTHER" id="PTHR12789:SF0">
    <property type="entry name" value="DENSITY-REGULATED PROTEIN"/>
    <property type="match status" value="1"/>
</dbReference>
<dbReference type="EMBL" id="DXAV01000005">
    <property type="protein sequence ID" value="HIZ90547.1"/>
    <property type="molecule type" value="Genomic_DNA"/>
</dbReference>
<dbReference type="GO" id="GO:0001731">
    <property type="term" value="P:formation of translation preinitiation complex"/>
    <property type="evidence" value="ECO:0007669"/>
    <property type="project" value="TreeGrafter"/>
</dbReference>
<proteinExistence type="inferred from homology"/>
<protein>
    <submittedName>
        <fullName evidence="5">Translation initiation factor</fullName>
    </submittedName>
</protein>
<dbReference type="GO" id="GO:0003729">
    <property type="term" value="F:mRNA binding"/>
    <property type="evidence" value="ECO:0007669"/>
    <property type="project" value="TreeGrafter"/>
</dbReference>
<reference evidence="5" key="1">
    <citation type="journal article" date="2021" name="PeerJ">
        <title>Extensive microbial diversity within the chicken gut microbiome revealed by metagenomics and culture.</title>
        <authorList>
            <person name="Gilroy R."/>
            <person name="Ravi A."/>
            <person name="Getino M."/>
            <person name="Pursley I."/>
            <person name="Horton D.L."/>
            <person name="Alikhan N.F."/>
            <person name="Baker D."/>
            <person name="Gharbi K."/>
            <person name="Hall N."/>
            <person name="Watson M."/>
            <person name="Adriaenssens E.M."/>
            <person name="Foster-Nyarko E."/>
            <person name="Jarju S."/>
            <person name="Secka A."/>
            <person name="Antonio M."/>
            <person name="Oren A."/>
            <person name="Chaudhuri R.R."/>
            <person name="La Ragione R."/>
            <person name="Hildebrand F."/>
            <person name="Pallen M.J."/>
        </authorList>
    </citation>
    <scope>NUCLEOTIDE SEQUENCE</scope>
    <source>
        <strain evidence="5">CHK118-2852</strain>
    </source>
</reference>
<evidence type="ECO:0000313" key="5">
    <source>
        <dbReference type="EMBL" id="HIZ90547.1"/>
    </source>
</evidence>
<name>A0A9D2KD82_9BACE</name>
<dbReference type="GO" id="GO:0003743">
    <property type="term" value="F:translation initiation factor activity"/>
    <property type="evidence" value="ECO:0007669"/>
    <property type="project" value="UniProtKB-KW"/>
</dbReference>
<gene>
    <name evidence="5" type="ORF">H9807_00270</name>
</gene>
<keyword evidence="5" id="KW-0396">Initiation factor</keyword>
<accession>A0A9D2KD82</accession>
<evidence type="ECO:0000259" key="4">
    <source>
        <dbReference type="PROSITE" id="PS50296"/>
    </source>
</evidence>
<organism evidence="5 6">
    <name type="scientific">Candidatus Bacteroides merdavium</name>
    <dbReference type="NCBI Taxonomy" id="2838472"/>
    <lineage>
        <taxon>Bacteria</taxon>
        <taxon>Pseudomonadati</taxon>
        <taxon>Bacteroidota</taxon>
        <taxon>Bacteroidia</taxon>
        <taxon>Bacteroidales</taxon>
        <taxon>Bacteroidaceae</taxon>
        <taxon>Bacteroides</taxon>
    </lineage>
</organism>
<dbReference type="Proteomes" id="UP000824108">
    <property type="component" value="Unassembled WGS sequence"/>
</dbReference>
<feature type="domain" description="SUI1" evidence="4">
    <location>
        <begin position="51"/>
        <end position="111"/>
    </location>
</feature>
<dbReference type="InterPro" id="IPR005872">
    <property type="entry name" value="SUI1_arc_bac"/>
</dbReference>
<evidence type="ECO:0000256" key="2">
    <source>
        <dbReference type="ARBA" id="ARBA00022845"/>
    </source>
</evidence>
<dbReference type="AlphaFoldDB" id="A0A9D2KD82"/>